<evidence type="ECO:0000313" key="3">
    <source>
        <dbReference type="EMBL" id="MFC7137599.1"/>
    </source>
</evidence>
<evidence type="ECO:0000313" key="4">
    <source>
        <dbReference type="EMBL" id="MFC7137777.1"/>
    </source>
</evidence>
<dbReference type="EMBL" id="JBHSZG010000002">
    <property type="protein sequence ID" value="MFC7137777.1"/>
    <property type="molecule type" value="Genomic_DNA"/>
</dbReference>
<dbReference type="GeneID" id="81123368"/>
<feature type="transmembrane region" description="Helical" evidence="2">
    <location>
        <begin position="25"/>
        <end position="47"/>
    </location>
</feature>
<feature type="compositionally biased region" description="Basic and acidic residues" evidence="1">
    <location>
        <begin position="65"/>
        <end position="80"/>
    </location>
</feature>
<dbReference type="Proteomes" id="UP001596368">
    <property type="component" value="Unassembled WGS sequence"/>
</dbReference>
<keyword evidence="5" id="KW-1185">Reference proteome</keyword>
<evidence type="ECO:0000313" key="5">
    <source>
        <dbReference type="Proteomes" id="UP001596368"/>
    </source>
</evidence>
<evidence type="ECO:0000256" key="2">
    <source>
        <dbReference type="SAM" id="Phobius"/>
    </source>
</evidence>
<reference evidence="4" key="1">
    <citation type="journal article" date="2014" name="Int. J. Syst. Evol. Microbiol.">
        <title>Complete genome sequence of Corynebacterium casei LMG S-19264T (=DSM 44701T), isolated from a smear-ripened cheese.</title>
        <authorList>
            <consortium name="US DOE Joint Genome Institute (JGI-PGF)"/>
            <person name="Walter F."/>
            <person name="Albersmeier A."/>
            <person name="Kalinowski J."/>
            <person name="Ruckert C."/>
        </authorList>
    </citation>
    <scope>NUCLEOTIDE SEQUENCE [LARGE SCALE GENOMIC DNA]</scope>
    <source>
        <strain evidence="4">NBRC 112578</strain>
    </source>
</reference>
<name>A0ABD5XX21_9EURY</name>
<proteinExistence type="predicted"/>
<dbReference type="EMBL" id="JBHSZG010000002">
    <property type="protein sequence ID" value="MFC7137599.1"/>
    <property type="molecule type" value="Genomic_DNA"/>
</dbReference>
<keyword evidence="2" id="KW-1133">Transmembrane helix</keyword>
<evidence type="ECO:0000256" key="1">
    <source>
        <dbReference type="SAM" id="MobiDB-lite"/>
    </source>
</evidence>
<dbReference type="AlphaFoldDB" id="A0ABD5XX21"/>
<dbReference type="RefSeq" id="WP_284014814.1">
    <property type="nucleotide sequence ID" value="NZ_CP126157.1"/>
</dbReference>
<feature type="region of interest" description="Disordered" evidence="1">
    <location>
        <begin position="54"/>
        <end position="80"/>
    </location>
</feature>
<keyword evidence="2" id="KW-0812">Transmembrane</keyword>
<sequence>MIDYEGEEYYATIVAENTCFTAPALGFPLGVFAIGLGTVCVLMPPLYRKLVELERESTVGPAETGTRRGESRPTDTEEGR</sequence>
<keyword evidence="2" id="KW-0472">Membrane</keyword>
<gene>
    <name evidence="3" type="ORF">ACFQRB_16385</name>
    <name evidence="4" type="ORF">ACFQRB_17530</name>
</gene>
<comment type="caution">
    <text evidence="4">The sequence shown here is derived from an EMBL/GenBank/DDBJ whole genome shotgun (WGS) entry which is preliminary data.</text>
</comment>
<reference evidence="5" key="2">
    <citation type="journal article" date="2019" name="Int. J. Syst. Evol. Microbiol.">
        <title>The Global Catalogue of Microorganisms (GCM) 10K type strain sequencing project: providing services to taxonomists for standard genome sequencing and annotation.</title>
        <authorList>
            <consortium name="The Broad Institute Genomics Platform"/>
            <consortium name="The Broad Institute Genome Sequencing Center for Infectious Disease"/>
            <person name="Wu L."/>
            <person name="Ma J."/>
        </authorList>
    </citation>
    <scope>NUCLEOTIDE SEQUENCE [LARGE SCALE GENOMIC DNA]</scope>
    <source>
        <strain evidence="5">DT92</strain>
    </source>
</reference>
<organism evidence="4 5">
    <name type="scientific">Halobaculum litoreum</name>
    <dbReference type="NCBI Taxonomy" id="3031998"/>
    <lineage>
        <taxon>Archaea</taxon>
        <taxon>Methanobacteriati</taxon>
        <taxon>Methanobacteriota</taxon>
        <taxon>Stenosarchaea group</taxon>
        <taxon>Halobacteria</taxon>
        <taxon>Halobacteriales</taxon>
        <taxon>Haloferacaceae</taxon>
        <taxon>Halobaculum</taxon>
    </lineage>
</organism>
<accession>A0ABD5XX21</accession>
<reference evidence="4" key="3">
    <citation type="submission" date="2024-09" db="EMBL/GenBank/DDBJ databases">
        <authorList>
            <person name="Sun Q."/>
        </authorList>
    </citation>
    <scope>NUCLEOTIDE SEQUENCE</scope>
    <source>
        <strain evidence="4">NBRC 112578</strain>
    </source>
</reference>
<protein>
    <submittedName>
        <fullName evidence="4">Uncharacterized protein</fullName>
    </submittedName>
</protein>